<proteinExistence type="predicted"/>
<gene>
    <name evidence="2" type="ORF">CR205_10245</name>
</gene>
<dbReference type="AlphaFoldDB" id="A0A2W0HAP1"/>
<evidence type="ECO:0000313" key="2">
    <source>
        <dbReference type="EMBL" id="PYZ98924.1"/>
    </source>
</evidence>
<accession>A0A2W0HAP1</accession>
<keyword evidence="1" id="KW-0472">Membrane</keyword>
<feature type="transmembrane region" description="Helical" evidence="1">
    <location>
        <begin position="44"/>
        <end position="66"/>
    </location>
</feature>
<comment type="caution">
    <text evidence="2">The sequence shown here is derived from an EMBL/GenBank/DDBJ whole genome shotgun (WGS) entry which is preliminary data.</text>
</comment>
<dbReference type="Proteomes" id="UP000248066">
    <property type="component" value="Unassembled WGS sequence"/>
</dbReference>
<name>A0A2W0HAP1_9BACI</name>
<keyword evidence="3" id="KW-1185">Reference proteome</keyword>
<dbReference type="RefSeq" id="WP_110519218.1">
    <property type="nucleotide sequence ID" value="NZ_PDOF01000001.1"/>
</dbReference>
<sequence length="145" mass="15771">MEFLFVAASIGYMICFYFLFSRVMKPLAEGKQGAEHAGKEQGPFFVRAALLESPFILAVVVLYFYMEGRGTIDPVTPVVLIAAAAALMKIWMFKLGGDASRKAGNDKKLKETAQLILVGGFALVTAVPIVSIVFLLILGDMASFR</sequence>
<keyword evidence="1" id="KW-0812">Transmembrane</keyword>
<dbReference type="OrthoDB" id="2938681at2"/>
<feature type="transmembrane region" description="Helical" evidence="1">
    <location>
        <begin position="6"/>
        <end position="24"/>
    </location>
</feature>
<protein>
    <submittedName>
        <fullName evidence="2">Uncharacterized protein</fullName>
    </submittedName>
</protein>
<reference evidence="2 3" key="1">
    <citation type="submission" date="2017-10" db="EMBL/GenBank/DDBJ databases">
        <title>Bacillus sp. nov., a halophilic bacterium isolated from a Yangshapao Lake.</title>
        <authorList>
            <person name="Wang H."/>
        </authorList>
    </citation>
    <scope>NUCLEOTIDE SEQUENCE [LARGE SCALE GENOMIC DNA]</scope>
    <source>
        <strain evidence="2 3">YSP-3</strain>
    </source>
</reference>
<feature type="transmembrane region" description="Helical" evidence="1">
    <location>
        <begin position="115"/>
        <end position="138"/>
    </location>
</feature>
<organism evidence="2 3">
    <name type="scientific">Alteribacter lacisalsi</name>
    <dbReference type="NCBI Taxonomy" id="2045244"/>
    <lineage>
        <taxon>Bacteria</taxon>
        <taxon>Bacillati</taxon>
        <taxon>Bacillota</taxon>
        <taxon>Bacilli</taxon>
        <taxon>Bacillales</taxon>
        <taxon>Bacillaceae</taxon>
        <taxon>Alteribacter</taxon>
    </lineage>
</organism>
<evidence type="ECO:0000256" key="1">
    <source>
        <dbReference type="SAM" id="Phobius"/>
    </source>
</evidence>
<feature type="transmembrane region" description="Helical" evidence="1">
    <location>
        <begin position="78"/>
        <end position="95"/>
    </location>
</feature>
<keyword evidence="1" id="KW-1133">Transmembrane helix</keyword>
<dbReference type="EMBL" id="PDOF01000001">
    <property type="protein sequence ID" value="PYZ98924.1"/>
    <property type="molecule type" value="Genomic_DNA"/>
</dbReference>
<evidence type="ECO:0000313" key="3">
    <source>
        <dbReference type="Proteomes" id="UP000248066"/>
    </source>
</evidence>